<dbReference type="RefSeq" id="WP_126518760.1">
    <property type="nucleotide sequence ID" value="NZ_RXNU01000001.1"/>
</dbReference>
<keyword evidence="9" id="KW-1185">Reference proteome</keyword>
<feature type="chain" id="PRO_5018590103" evidence="6">
    <location>
        <begin position="22"/>
        <end position="767"/>
    </location>
</feature>
<dbReference type="PROSITE" id="PS51257">
    <property type="entry name" value="PROKAR_LIPOPROTEIN"/>
    <property type="match status" value="1"/>
</dbReference>
<dbReference type="GO" id="GO:0020037">
    <property type="term" value="F:heme binding"/>
    <property type="evidence" value="ECO:0007669"/>
    <property type="project" value="InterPro"/>
</dbReference>
<reference evidence="8 9" key="1">
    <citation type="submission" date="2018-12" db="EMBL/GenBank/DDBJ databases">
        <authorList>
            <person name="Yu L."/>
        </authorList>
    </citation>
    <scope>NUCLEOTIDE SEQUENCE [LARGE SCALE GENOMIC DNA]</scope>
    <source>
        <strain evidence="8 9">HAW-EB2</strain>
    </source>
</reference>
<dbReference type="GO" id="GO:0009055">
    <property type="term" value="F:electron transfer activity"/>
    <property type="evidence" value="ECO:0007669"/>
    <property type="project" value="InterPro"/>
</dbReference>
<gene>
    <name evidence="8" type="ORF">EKG38_03005</name>
</gene>
<feature type="domain" description="Cytochrome c" evidence="7">
    <location>
        <begin position="356"/>
        <end position="451"/>
    </location>
</feature>
<evidence type="ECO:0000256" key="3">
    <source>
        <dbReference type="ARBA" id="ARBA00023004"/>
    </source>
</evidence>
<dbReference type="NCBIfam" id="TIGR03507">
    <property type="entry name" value="decahem_SO1788"/>
    <property type="match status" value="1"/>
</dbReference>
<dbReference type="GO" id="GO:0046872">
    <property type="term" value="F:metal ion binding"/>
    <property type="evidence" value="ECO:0007669"/>
    <property type="project" value="UniProtKB-KW"/>
</dbReference>
<dbReference type="Proteomes" id="UP000267448">
    <property type="component" value="Unassembled WGS sequence"/>
</dbReference>
<comment type="caution">
    <text evidence="8">The sequence shown here is derived from an EMBL/GenBank/DDBJ whole genome shotgun (WGS) entry which is preliminary data.</text>
</comment>
<dbReference type="InterPro" id="IPR020014">
    <property type="entry name" value="Decahaem_cyt-c_OmcA/MtrC"/>
</dbReference>
<name>A0A3S0KXV0_9GAMM</name>
<protein>
    <submittedName>
        <fullName evidence="8">OmcA/MtrC family decaheme c-type cytochrome</fullName>
    </submittedName>
</protein>
<organism evidence="8 9">
    <name type="scientific">Shewanella canadensis</name>
    <dbReference type="NCBI Taxonomy" id="271096"/>
    <lineage>
        <taxon>Bacteria</taxon>
        <taxon>Pseudomonadati</taxon>
        <taxon>Pseudomonadota</taxon>
        <taxon>Gammaproteobacteria</taxon>
        <taxon>Alteromonadales</taxon>
        <taxon>Shewanellaceae</taxon>
        <taxon>Shewanella</taxon>
    </lineage>
</organism>
<dbReference type="InterPro" id="IPR054337">
    <property type="entry name" value="Mtrc-MtrF-like_dom_II/IV"/>
</dbReference>
<dbReference type="AlphaFoldDB" id="A0A3S0KXV0"/>
<evidence type="ECO:0000313" key="8">
    <source>
        <dbReference type="EMBL" id="RTR41028.1"/>
    </source>
</evidence>
<feature type="signal peptide" evidence="6">
    <location>
        <begin position="1"/>
        <end position="21"/>
    </location>
</feature>
<dbReference type="OrthoDB" id="9146465at2"/>
<accession>A0A3S0KXV0</accession>
<keyword evidence="1 4" id="KW-0479">Metal-binding</keyword>
<evidence type="ECO:0000256" key="5">
    <source>
        <dbReference type="SAM" id="MobiDB-lite"/>
    </source>
</evidence>
<sequence>MKKYNSSLLAMALISVVGLTACGDGDDGKDGAPGDPGTPGTPGTPGLPAGSFTDTVNSAADFVLTLAPADIVVVGTEDFALKFTVTGKNSKGDAVPFVGLDKVALYVTNQTVNTTDTGAPMLWGNNALTNEFGSSMYCTPTGMATARGGAEVEACTLVEDTENPGTYTGSWVHDGNAPVVLAAGEPNSLYRVMIRSYNVVDSEGEGVADKLLSTPMDFNPSTGALAVSAKDIVSSAACIKCHTQMEGYAEGDVRIANIGAHHNYQKVENCIACHNPAYAGGQDDPEKGFNANFNAMIHTIHAGHHLADELTGDALEEFGEIGFPAELNECMTCHDGASGWNDNVYAEACQGCHMDVDFTTGENHLGIIPGSDAACSGCHGAGILSPVIAHNVGDRDKVAEKFVIDIQSAVIEASPTLDKSYLTVTSKVTMNGALVDATIYAAITDYMTNAGRGFLIGRLNPETGAVAHGYGSAGSFKMPFTGGVMSAGMLVNKTEFDTVDLVGPIYATAEVQLCSADDMIVECTANELAVANSAPVQYFNLSDSGATEVTARIADADRTTISEAKCNTCHGNLTHVKGSHGVTEFTQCMACHSENRGAVASYHPIVTFKTDEVDADGDAIWETVEGLTFANRDLVTVAHRFHSGNWDGTPAIYRDADGELHGYPAVQTNCSECHKDGAELFAADGGLTSGKRSVQISDTGFITPVAEACRSCHAHSGAAALAHFKSNGAYVEGDEGSIADLPVESCSTCHGEGKTYGIDKMHAGVAH</sequence>
<dbReference type="PANTHER" id="PTHR35038">
    <property type="entry name" value="DISSIMILATORY SULFITE REDUCTASE SIRA"/>
    <property type="match status" value="1"/>
</dbReference>
<keyword evidence="3 4" id="KW-0408">Iron</keyword>
<proteinExistence type="predicted"/>
<evidence type="ECO:0000256" key="2">
    <source>
        <dbReference type="ARBA" id="ARBA00022729"/>
    </source>
</evidence>
<dbReference type="Gene3D" id="1.10.720.180">
    <property type="match status" value="2"/>
</dbReference>
<keyword evidence="2 6" id="KW-0732">Signal</keyword>
<evidence type="ECO:0000256" key="1">
    <source>
        <dbReference type="ARBA" id="ARBA00022723"/>
    </source>
</evidence>
<dbReference type="InterPro" id="IPR051829">
    <property type="entry name" value="Multiheme_Cytochr_ET"/>
</dbReference>
<dbReference type="PROSITE" id="PS51007">
    <property type="entry name" value="CYTC"/>
    <property type="match status" value="1"/>
</dbReference>
<evidence type="ECO:0000259" key="7">
    <source>
        <dbReference type="PROSITE" id="PS51007"/>
    </source>
</evidence>
<dbReference type="InterPro" id="IPR009056">
    <property type="entry name" value="Cyt_c-like_dom"/>
</dbReference>
<evidence type="ECO:0000256" key="4">
    <source>
        <dbReference type="PROSITE-ProRule" id="PRU00433"/>
    </source>
</evidence>
<dbReference type="InterPro" id="IPR036280">
    <property type="entry name" value="Multihaem_cyt_sf"/>
</dbReference>
<feature type="region of interest" description="Disordered" evidence="5">
    <location>
        <begin position="25"/>
        <end position="49"/>
    </location>
</feature>
<dbReference type="SUPFAM" id="SSF48695">
    <property type="entry name" value="Multiheme cytochromes"/>
    <property type="match status" value="1"/>
</dbReference>
<dbReference type="EMBL" id="RXNU01000001">
    <property type="protein sequence ID" value="RTR41028.1"/>
    <property type="molecule type" value="Genomic_DNA"/>
</dbReference>
<dbReference type="GO" id="GO:0016491">
    <property type="term" value="F:oxidoreductase activity"/>
    <property type="evidence" value="ECO:0007669"/>
    <property type="project" value="TreeGrafter"/>
</dbReference>
<dbReference type="Pfam" id="PF22113">
    <property type="entry name" value="Mtrc-MtrF_II-IV_dom"/>
    <property type="match status" value="2"/>
</dbReference>
<evidence type="ECO:0000313" key="9">
    <source>
        <dbReference type="Proteomes" id="UP000267448"/>
    </source>
</evidence>
<dbReference type="PANTHER" id="PTHR35038:SF6">
    <property type="entry name" value="SURFACE LOCALIZED DECAHEME CYTOCHROME C LIPOPROTEIN"/>
    <property type="match status" value="1"/>
</dbReference>
<evidence type="ECO:0000256" key="6">
    <source>
        <dbReference type="SAM" id="SignalP"/>
    </source>
</evidence>
<keyword evidence="4" id="KW-0349">Heme</keyword>